<dbReference type="Proteomes" id="UP000277864">
    <property type="component" value="Unassembled WGS sequence"/>
</dbReference>
<dbReference type="OrthoDB" id="80787at2"/>
<dbReference type="InterPro" id="IPR025384">
    <property type="entry name" value="DUF4298"/>
</dbReference>
<gene>
    <name evidence="2" type="ORF">C7P63_02495</name>
</gene>
<dbReference type="RefSeq" id="WP_125942581.1">
    <property type="nucleotide sequence ID" value="NZ_PXZH01000001.1"/>
</dbReference>
<name>A0A429Z8C7_9ENTE</name>
<dbReference type="AlphaFoldDB" id="A0A429Z8C7"/>
<keyword evidence="3" id="KW-1185">Reference proteome</keyword>
<sequence>MKEWQHIEEMEAILKEHQEKVGELQELLTFLQRQQPEYQQLLAYYGSEKWYEDLAEDEAGNLPDSLARGVLSEDEIYNLIGDYHEVSVQMLQLVTDLLTH</sequence>
<reference evidence="2 3" key="1">
    <citation type="submission" date="2018-03" db="EMBL/GenBank/DDBJ databases">
        <authorList>
            <person name="Gulvik C.A."/>
        </authorList>
    </citation>
    <scope>NUCLEOTIDE SEQUENCE [LARGE SCALE GENOMIC DNA]</scope>
    <source>
        <strain evidence="2 3">JCM 31581</strain>
    </source>
</reference>
<comment type="caution">
    <text evidence="2">The sequence shown here is derived from an EMBL/GenBank/DDBJ whole genome shotgun (WGS) entry which is preliminary data.</text>
</comment>
<evidence type="ECO:0000313" key="3">
    <source>
        <dbReference type="Proteomes" id="UP000277864"/>
    </source>
</evidence>
<protein>
    <submittedName>
        <fullName evidence="2">DUF4298 domain-containing protein</fullName>
    </submittedName>
</protein>
<accession>A0A429Z8C7</accession>
<evidence type="ECO:0000313" key="2">
    <source>
        <dbReference type="EMBL" id="RST89967.1"/>
    </source>
</evidence>
<dbReference type="Pfam" id="PF14131">
    <property type="entry name" value="DUF4298"/>
    <property type="match status" value="1"/>
</dbReference>
<evidence type="ECO:0000256" key="1">
    <source>
        <dbReference type="SAM" id="Coils"/>
    </source>
</evidence>
<keyword evidence="1" id="KW-0175">Coiled coil</keyword>
<feature type="coiled-coil region" evidence="1">
    <location>
        <begin position="7"/>
        <end position="34"/>
    </location>
</feature>
<organism evidence="2 3">
    <name type="scientific">Vagococcus humatus</name>
    <dbReference type="NCBI Taxonomy" id="1889241"/>
    <lineage>
        <taxon>Bacteria</taxon>
        <taxon>Bacillati</taxon>
        <taxon>Bacillota</taxon>
        <taxon>Bacilli</taxon>
        <taxon>Lactobacillales</taxon>
        <taxon>Enterococcaceae</taxon>
        <taxon>Vagococcus</taxon>
    </lineage>
</organism>
<dbReference type="EMBL" id="PXZH01000001">
    <property type="protein sequence ID" value="RST89967.1"/>
    <property type="molecule type" value="Genomic_DNA"/>
</dbReference>
<proteinExistence type="predicted"/>